<dbReference type="GO" id="GO:0008973">
    <property type="term" value="F:phosphopentomutase activity"/>
    <property type="evidence" value="ECO:0000318"/>
    <property type="project" value="GO_Central"/>
</dbReference>
<name>B3RXI5_TRIAD</name>
<dbReference type="InterPro" id="IPR005844">
    <property type="entry name" value="A-D-PHexomutase_a/b/a-I"/>
</dbReference>
<dbReference type="GO" id="GO:0006006">
    <property type="term" value="P:glucose metabolic process"/>
    <property type="evidence" value="ECO:0007669"/>
    <property type="project" value="UniProtKB-KW"/>
</dbReference>
<dbReference type="FunCoup" id="B3RXI5">
    <property type="interactions" value="1836"/>
</dbReference>
<dbReference type="CDD" id="cd05799">
    <property type="entry name" value="PGM2"/>
    <property type="match status" value="1"/>
</dbReference>
<evidence type="ECO:0000256" key="8">
    <source>
        <dbReference type="ARBA" id="ARBA00022842"/>
    </source>
</evidence>
<evidence type="ECO:0000256" key="5">
    <source>
        <dbReference type="ARBA" id="ARBA00022526"/>
    </source>
</evidence>
<dbReference type="InterPro" id="IPR005846">
    <property type="entry name" value="A-D-PHexomutase_a/b/a-III"/>
</dbReference>
<evidence type="ECO:0000259" key="11">
    <source>
        <dbReference type="Pfam" id="PF02878"/>
    </source>
</evidence>
<feature type="domain" description="Alpha-D-phosphohexomutase alpha/beta/alpha" evidence="12">
    <location>
        <begin position="222"/>
        <end position="328"/>
    </location>
</feature>
<dbReference type="STRING" id="10228.B3RXI5"/>
<evidence type="ECO:0000256" key="4">
    <source>
        <dbReference type="ARBA" id="ARBA00022490"/>
    </source>
</evidence>
<dbReference type="FunFam" id="3.40.120.10:FF:000017">
    <property type="entry name" value="glucose 1,6-bisphosphate synthase"/>
    <property type="match status" value="1"/>
</dbReference>
<dbReference type="InterPro" id="IPR005845">
    <property type="entry name" value="A-D-PHexomutase_a/b/a-II"/>
</dbReference>
<comment type="similarity">
    <text evidence="3">Belongs to the phosphohexose mutase family.</text>
</comment>
<dbReference type="AlphaFoldDB" id="B3RXI5"/>
<evidence type="ECO:0000256" key="1">
    <source>
        <dbReference type="ARBA" id="ARBA00001946"/>
    </source>
</evidence>
<dbReference type="Pfam" id="PF02878">
    <property type="entry name" value="PGM_PMM_I"/>
    <property type="match status" value="1"/>
</dbReference>
<evidence type="ECO:0000313" key="14">
    <source>
        <dbReference type="EMBL" id="EDV24863.1"/>
    </source>
</evidence>
<dbReference type="Proteomes" id="UP000009022">
    <property type="component" value="Unassembled WGS sequence"/>
</dbReference>
<comment type="cofactor">
    <cofactor evidence="1">
        <name>Mg(2+)</name>
        <dbReference type="ChEBI" id="CHEBI:18420"/>
    </cofactor>
</comment>
<evidence type="ECO:0000256" key="9">
    <source>
        <dbReference type="ARBA" id="ARBA00023235"/>
    </source>
</evidence>
<dbReference type="InterPro" id="IPR036900">
    <property type="entry name" value="A-D-PHexomutase_C_sf"/>
</dbReference>
<evidence type="ECO:0000256" key="6">
    <source>
        <dbReference type="ARBA" id="ARBA00022553"/>
    </source>
</evidence>
<dbReference type="PhylomeDB" id="B3RXI5"/>
<proteinExistence type="inferred from homology"/>
<organism evidence="14 15">
    <name type="scientific">Trichoplax adhaerens</name>
    <name type="common">Trichoplax reptans</name>
    <dbReference type="NCBI Taxonomy" id="10228"/>
    <lineage>
        <taxon>Eukaryota</taxon>
        <taxon>Metazoa</taxon>
        <taxon>Placozoa</taxon>
        <taxon>Uniplacotomia</taxon>
        <taxon>Trichoplacea</taxon>
        <taxon>Trichoplacidae</taxon>
        <taxon>Trichoplax</taxon>
    </lineage>
</organism>
<evidence type="ECO:0000313" key="15">
    <source>
        <dbReference type="Proteomes" id="UP000009022"/>
    </source>
</evidence>
<dbReference type="Pfam" id="PF02880">
    <property type="entry name" value="PGM_PMM_III"/>
    <property type="match status" value="1"/>
</dbReference>
<dbReference type="GeneID" id="6753539"/>
<dbReference type="PANTHER" id="PTHR45745:SF1">
    <property type="entry name" value="PHOSPHOGLUCOMUTASE 2B-RELATED"/>
    <property type="match status" value="1"/>
</dbReference>
<keyword evidence="10" id="KW-0119">Carbohydrate metabolism</keyword>
<comment type="subcellular location">
    <subcellularLocation>
        <location evidence="2">Cytoplasm</location>
    </subcellularLocation>
</comment>
<dbReference type="RefSeq" id="XP_002112753.1">
    <property type="nucleotide sequence ID" value="XM_002112717.1"/>
</dbReference>
<gene>
    <name evidence="14" type="ORF">TRIADDRAFT_26086</name>
</gene>
<dbReference type="EMBL" id="DS985245">
    <property type="protein sequence ID" value="EDV24863.1"/>
    <property type="molecule type" value="Genomic_DNA"/>
</dbReference>
<dbReference type="HOGENOM" id="CLU_016950_0_1_1"/>
<keyword evidence="9" id="KW-0413">Isomerase</keyword>
<keyword evidence="4" id="KW-0963">Cytoplasm</keyword>
<evidence type="ECO:0000256" key="10">
    <source>
        <dbReference type="ARBA" id="ARBA00023277"/>
    </source>
</evidence>
<dbReference type="GO" id="GO:0006166">
    <property type="term" value="P:purine ribonucleoside salvage"/>
    <property type="evidence" value="ECO:0000318"/>
    <property type="project" value="GO_Central"/>
</dbReference>
<sequence length="612" mass="69098">MASPNDQPIDCNTGDEMLDQKIKEWLRYDQNVKTRTEILNLLQDKQYDELKGRLMNRLSFGTAGLRAKMGAGYNRLNDLTIIQSTQGFCRYLQQSFPEIKEGGVVIGFDARYNSHRFAQLTAGIFRHQGIRTYLFSKIVPTPFVAFGVRYLKCCAGIMITASHNPKEDNGYKVYWNNGAQIIPPHDVNIKNLITNNMEPWADSWDTEIVNSAIDPYDEIYQEYFSIIKKRFHYGANATSESKIGIVYSAMHGVGCKFSKESFRAFSLPDFHEVKEQCEPDPEFPTVKYPNPEEGRGALELSIKTAKEKNCTIILANDPDADRLAVAEQQSDGTWKILSGNEIGALLGWWSYYTFKQSDHSKTFQDSNVYMLSSTVSSTILGAIALVEGINFEDTLTGFKWMGNRSDQLMQDGKRVLFAFEEAIGFMCDTFVLDKDGVHAAAVVGDMARYLADNGLTINDQLERIWERYGRHVAVTSYFLCYSQPTIEKIFSRLRNYDGDNKYPAACGSFKIKYVRDLTTGYDSSQPDLKALLPSSASSQMITFSFENGCIATLRTSGTEPKLKYYVELKSQPGVKLVIITRFNLFSKSVTDIISALVDNFLQPELNGLIARE</sequence>
<dbReference type="Pfam" id="PF02879">
    <property type="entry name" value="PGM_PMM_II"/>
    <property type="match status" value="1"/>
</dbReference>
<evidence type="ECO:0000256" key="2">
    <source>
        <dbReference type="ARBA" id="ARBA00004496"/>
    </source>
</evidence>
<dbReference type="KEGG" id="tad:TRIADDRAFT_26086"/>
<dbReference type="PANTHER" id="PTHR45745">
    <property type="entry name" value="PHOSPHOMANNOMUTASE 45A"/>
    <property type="match status" value="1"/>
</dbReference>
<dbReference type="InParanoid" id="B3RXI5"/>
<dbReference type="eggNOG" id="KOG1220">
    <property type="taxonomic scope" value="Eukaryota"/>
</dbReference>
<evidence type="ECO:0000259" key="13">
    <source>
        <dbReference type="Pfam" id="PF02880"/>
    </source>
</evidence>
<dbReference type="InterPro" id="IPR016066">
    <property type="entry name" value="A-D-PHexomutase_CS"/>
</dbReference>
<keyword evidence="8" id="KW-0460">Magnesium</keyword>
<keyword evidence="6" id="KW-0597">Phosphoprotein</keyword>
<dbReference type="OMA" id="HGTSNKP"/>
<keyword evidence="5" id="KW-0313">Glucose metabolism</keyword>
<evidence type="ECO:0000256" key="7">
    <source>
        <dbReference type="ARBA" id="ARBA00022723"/>
    </source>
</evidence>
<dbReference type="SUPFAM" id="SSF53738">
    <property type="entry name" value="Phosphoglucomutase, first 3 domains"/>
    <property type="match status" value="3"/>
</dbReference>
<dbReference type="SUPFAM" id="SSF55957">
    <property type="entry name" value="Phosphoglucomutase, C-terminal domain"/>
    <property type="match status" value="1"/>
</dbReference>
<feature type="domain" description="Alpha-D-phosphohexomutase alpha/beta/alpha" evidence="13">
    <location>
        <begin position="368"/>
        <end position="468"/>
    </location>
</feature>
<evidence type="ECO:0008006" key="16">
    <source>
        <dbReference type="Google" id="ProtNLM"/>
    </source>
</evidence>
<keyword evidence="15" id="KW-1185">Reference proteome</keyword>
<dbReference type="FunFam" id="3.40.120.10:FF:000035">
    <property type="entry name" value="Pgm3p"/>
    <property type="match status" value="1"/>
</dbReference>
<evidence type="ECO:0000256" key="3">
    <source>
        <dbReference type="ARBA" id="ARBA00010231"/>
    </source>
</evidence>
<keyword evidence="7" id="KW-0479">Metal-binding</keyword>
<dbReference type="InterPro" id="IPR016055">
    <property type="entry name" value="A-D-PHexomutase_a/b/a-I/II/III"/>
</dbReference>
<protein>
    <recommendedName>
        <fullName evidence="16">Phosphoglucomutase-2</fullName>
    </recommendedName>
</protein>
<accession>B3RXI5</accession>
<dbReference type="GO" id="GO:0005737">
    <property type="term" value="C:cytoplasm"/>
    <property type="evidence" value="ECO:0007669"/>
    <property type="project" value="UniProtKB-SubCell"/>
</dbReference>
<dbReference type="PROSITE" id="PS00710">
    <property type="entry name" value="PGM_PMM"/>
    <property type="match status" value="1"/>
</dbReference>
<dbReference type="Gene3D" id="3.40.120.10">
    <property type="entry name" value="Alpha-D-Glucose-1,6-Bisphosphate, subunit A, domain 3"/>
    <property type="match status" value="3"/>
</dbReference>
<reference evidence="14 15" key="1">
    <citation type="journal article" date="2008" name="Nature">
        <title>The Trichoplax genome and the nature of placozoans.</title>
        <authorList>
            <person name="Srivastava M."/>
            <person name="Begovic E."/>
            <person name="Chapman J."/>
            <person name="Putnam N.H."/>
            <person name="Hellsten U."/>
            <person name="Kawashima T."/>
            <person name="Kuo A."/>
            <person name="Mitros T."/>
            <person name="Salamov A."/>
            <person name="Carpenter M.L."/>
            <person name="Signorovitch A.Y."/>
            <person name="Moreno M.A."/>
            <person name="Kamm K."/>
            <person name="Grimwood J."/>
            <person name="Schmutz J."/>
            <person name="Shapiro H."/>
            <person name="Grigoriev I.V."/>
            <person name="Buss L.W."/>
            <person name="Schierwater B."/>
            <person name="Dellaporta S.L."/>
            <person name="Rokhsar D.S."/>
        </authorList>
    </citation>
    <scope>NUCLEOTIDE SEQUENCE [LARGE SCALE GENOMIC DNA]</scope>
    <source>
        <strain evidence="14 15">Grell-BS-1999</strain>
    </source>
</reference>
<dbReference type="InterPro" id="IPR005841">
    <property type="entry name" value="Alpha-D-phosphohexomutase_SF"/>
</dbReference>
<dbReference type="OrthoDB" id="8300170at2759"/>
<dbReference type="GO" id="GO:0000287">
    <property type="term" value="F:magnesium ion binding"/>
    <property type="evidence" value="ECO:0007669"/>
    <property type="project" value="InterPro"/>
</dbReference>
<evidence type="ECO:0000259" key="12">
    <source>
        <dbReference type="Pfam" id="PF02879"/>
    </source>
</evidence>
<dbReference type="CTD" id="6753539"/>
<dbReference type="PRINTS" id="PR00509">
    <property type="entry name" value="PGMPMM"/>
</dbReference>
<feature type="domain" description="Alpha-D-phosphohexomutase alpha/beta/alpha" evidence="11">
    <location>
        <begin position="58"/>
        <end position="198"/>
    </location>
</feature>